<dbReference type="Pfam" id="PF13041">
    <property type="entry name" value="PPR_2"/>
    <property type="match status" value="2"/>
</dbReference>
<evidence type="ECO:0000256" key="3">
    <source>
        <dbReference type="PROSITE-ProRule" id="PRU00708"/>
    </source>
</evidence>
<keyword evidence="2" id="KW-0677">Repeat</keyword>
<gene>
    <name evidence="4" type="ORF">M0R45_028707</name>
</gene>
<dbReference type="Gene3D" id="1.25.40.10">
    <property type="entry name" value="Tetratricopeptide repeat domain"/>
    <property type="match status" value="2"/>
</dbReference>
<dbReference type="NCBIfam" id="TIGR00756">
    <property type="entry name" value="PPR"/>
    <property type="match status" value="2"/>
</dbReference>
<dbReference type="PANTHER" id="PTHR47447:SF22">
    <property type="entry name" value="TETRATRICOPEPTIDE-LIKE HELICAL DOMAIN SUPERFAMILY"/>
    <property type="match status" value="1"/>
</dbReference>
<comment type="similarity">
    <text evidence="1">Belongs to the PPR family. P subfamily.</text>
</comment>
<feature type="repeat" description="PPR" evidence="3">
    <location>
        <begin position="213"/>
        <end position="247"/>
    </location>
</feature>
<evidence type="ECO:0000256" key="1">
    <source>
        <dbReference type="ARBA" id="ARBA00007626"/>
    </source>
</evidence>
<dbReference type="EMBL" id="JBEDUW010000006">
    <property type="protein sequence ID" value="KAK9920147.1"/>
    <property type="molecule type" value="Genomic_DNA"/>
</dbReference>
<dbReference type="PROSITE" id="PS51375">
    <property type="entry name" value="PPR"/>
    <property type="match status" value="2"/>
</dbReference>
<proteinExistence type="inferred from homology"/>
<dbReference type="InterPro" id="IPR011990">
    <property type="entry name" value="TPR-like_helical_dom_sf"/>
</dbReference>
<protein>
    <recommendedName>
        <fullName evidence="6">Pentatricopeptide repeat-containing protein</fullName>
    </recommendedName>
</protein>
<organism evidence="4 5">
    <name type="scientific">Rubus argutus</name>
    <name type="common">Southern blackberry</name>
    <dbReference type="NCBI Taxonomy" id="59490"/>
    <lineage>
        <taxon>Eukaryota</taxon>
        <taxon>Viridiplantae</taxon>
        <taxon>Streptophyta</taxon>
        <taxon>Embryophyta</taxon>
        <taxon>Tracheophyta</taxon>
        <taxon>Spermatophyta</taxon>
        <taxon>Magnoliopsida</taxon>
        <taxon>eudicotyledons</taxon>
        <taxon>Gunneridae</taxon>
        <taxon>Pentapetalae</taxon>
        <taxon>rosids</taxon>
        <taxon>fabids</taxon>
        <taxon>Rosales</taxon>
        <taxon>Rosaceae</taxon>
        <taxon>Rosoideae</taxon>
        <taxon>Rosoideae incertae sedis</taxon>
        <taxon>Rubus</taxon>
    </lineage>
</organism>
<dbReference type="PANTHER" id="PTHR47447">
    <property type="entry name" value="OS03G0856100 PROTEIN"/>
    <property type="match status" value="1"/>
</dbReference>
<evidence type="ECO:0000313" key="4">
    <source>
        <dbReference type="EMBL" id="KAK9920147.1"/>
    </source>
</evidence>
<feature type="repeat" description="PPR" evidence="3">
    <location>
        <begin position="140"/>
        <end position="174"/>
    </location>
</feature>
<name>A0AAW1WA28_RUBAR</name>
<accession>A0AAW1WA28</accession>
<sequence length="274" mass="30665">MLACASLFSFLLQFSIFLGEYLFPVYVFYRTLEEFTMPSTSSKSKSKTKAKVNTADEIEGLETDYAYDPIPPPYEQGPKPIVVGPNDPKDLAEVYEKVNYYAAGVIMSVFKMIEGLSMDGYKHEAKEIGSDVMDKGNMPGVVIFTGVIEEYAELGRTLDALKAYKRMLASKVTPNAYTYSVLIETLAGDPDPKFLAVAKKYMLEMMGMGMCPNAMTYTAVFKGFAQRGKRDEAKQFLEDMKAKGFEPDEKAVREVLMGRRGPMVRSLFNILFGK</sequence>
<keyword evidence="5" id="KW-1185">Reference proteome</keyword>
<evidence type="ECO:0008006" key="6">
    <source>
        <dbReference type="Google" id="ProtNLM"/>
    </source>
</evidence>
<comment type="caution">
    <text evidence="4">The sequence shown here is derived from an EMBL/GenBank/DDBJ whole genome shotgun (WGS) entry which is preliminary data.</text>
</comment>
<reference evidence="4 5" key="1">
    <citation type="journal article" date="2023" name="G3 (Bethesda)">
        <title>A chromosome-length genome assembly and annotation of blackberry (Rubus argutus, cv. 'Hillquist').</title>
        <authorList>
            <person name="Bruna T."/>
            <person name="Aryal R."/>
            <person name="Dudchenko O."/>
            <person name="Sargent D.J."/>
            <person name="Mead D."/>
            <person name="Buti M."/>
            <person name="Cavallini A."/>
            <person name="Hytonen T."/>
            <person name="Andres J."/>
            <person name="Pham M."/>
            <person name="Weisz D."/>
            <person name="Mascagni F."/>
            <person name="Usai G."/>
            <person name="Natali L."/>
            <person name="Bassil N."/>
            <person name="Fernandez G.E."/>
            <person name="Lomsadze A."/>
            <person name="Armour M."/>
            <person name="Olukolu B."/>
            <person name="Poorten T."/>
            <person name="Britton C."/>
            <person name="Davik J."/>
            <person name="Ashrafi H."/>
            <person name="Aiden E.L."/>
            <person name="Borodovsky M."/>
            <person name="Worthington M."/>
        </authorList>
    </citation>
    <scope>NUCLEOTIDE SEQUENCE [LARGE SCALE GENOMIC DNA]</scope>
    <source>
        <strain evidence="4">PI 553951</strain>
    </source>
</reference>
<evidence type="ECO:0000256" key="2">
    <source>
        <dbReference type="ARBA" id="ARBA00022737"/>
    </source>
</evidence>
<evidence type="ECO:0000313" key="5">
    <source>
        <dbReference type="Proteomes" id="UP001457282"/>
    </source>
</evidence>
<dbReference type="AlphaFoldDB" id="A0AAW1WA28"/>
<dbReference type="InterPro" id="IPR002885">
    <property type="entry name" value="PPR_rpt"/>
</dbReference>
<dbReference type="Proteomes" id="UP001457282">
    <property type="component" value="Unassembled WGS sequence"/>
</dbReference>